<comment type="caution">
    <text evidence="1">The sequence shown here is derived from an EMBL/GenBank/DDBJ whole genome shotgun (WGS) entry which is preliminary data.</text>
</comment>
<accession>A0A8J4Q969</accession>
<evidence type="ECO:0000313" key="2">
    <source>
        <dbReference type="Proteomes" id="UP000737018"/>
    </source>
</evidence>
<evidence type="ECO:0000313" key="1">
    <source>
        <dbReference type="EMBL" id="KAF3948480.1"/>
    </source>
</evidence>
<name>A0A8J4Q969_9ROSI</name>
<organism evidence="1 2">
    <name type="scientific">Castanea mollissima</name>
    <name type="common">Chinese chestnut</name>
    <dbReference type="NCBI Taxonomy" id="60419"/>
    <lineage>
        <taxon>Eukaryota</taxon>
        <taxon>Viridiplantae</taxon>
        <taxon>Streptophyta</taxon>
        <taxon>Embryophyta</taxon>
        <taxon>Tracheophyta</taxon>
        <taxon>Spermatophyta</taxon>
        <taxon>Magnoliopsida</taxon>
        <taxon>eudicotyledons</taxon>
        <taxon>Gunneridae</taxon>
        <taxon>Pentapetalae</taxon>
        <taxon>rosids</taxon>
        <taxon>fabids</taxon>
        <taxon>Fagales</taxon>
        <taxon>Fagaceae</taxon>
        <taxon>Castanea</taxon>
    </lineage>
</organism>
<dbReference type="AlphaFoldDB" id="A0A8J4Q969"/>
<dbReference type="Proteomes" id="UP000737018">
    <property type="component" value="Unassembled WGS sequence"/>
</dbReference>
<protein>
    <submittedName>
        <fullName evidence="1">Uncharacterized protein</fullName>
    </submittedName>
</protein>
<dbReference type="EMBL" id="JRKL02006799">
    <property type="protein sequence ID" value="KAF3948480.1"/>
    <property type="molecule type" value="Genomic_DNA"/>
</dbReference>
<gene>
    <name evidence="1" type="ORF">CMV_025530</name>
</gene>
<dbReference type="OrthoDB" id="1746418at2759"/>
<reference evidence="1" key="1">
    <citation type="submission" date="2020-03" db="EMBL/GenBank/DDBJ databases">
        <title>Castanea mollissima Vanexum genome sequencing.</title>
        <authorList>
            <person name="Staton M."/>
        </authorList>
    </citation>
    <scope>NUCLEOTIDE SEQUENCE</scope>
    <source>
        <tissue evidence="1">Leaf</tissue>
    </source>
</reference>
<proteinExistence type="predicted"/>
<keyword evidence="2" id="KW-1185">Reference proteome</keyword>
<sequence length="92" mass="10134">MIGRFANYLNPIYSFQRIRVQFVIDNQVLSCINKEACWTISNITAGNKGEMQSSGARRGLRRTSRGVALGKVMPKPSVMSIGIFNGVVNSNP</sequence>